<dbReference type="Gene3D" id="2.40.50.100">
    <property type="match status" value="1"/>
</dbReference>
<feature type="compositionally biased region" description="Low complexity" evidence="5">
    <location>
        <begin position="246"/>
        <end position="255"/>
    </location>
</feature>
<accession>A0ABN8SPM3</accession>
<dbReference type="InterPro" id="IPR003016">
    <property type="entry name" value="2-oxoA_DH_lipoyl-BS"/>
</dbReference>
<dbReference type="PANTHER" id="PTHR23151:SF90">
    <property type="entry name" value="DIHYDROLIPOYLLYSINE-RESIDUE ACETYLTRANSFERASE COMPONENT OF PYRUVATE DEHYDROGENASE COMPLEX, MITOCHONDRIAL-RELATED"/>
    <property type="match status" value="1"/>
</dbReference>
<dbReference type="Pfam" id="PF02817">
    <property type="entry name" value="E3_binding"/>
    <property type="match status" value="1"/>
</dbReference>
<dbReference type="InterPro" id="IPR023213">
    <property type="entry name" value="CAT-like_dom_sf"/>
</dbReference>
<keyword evidence="9" id="KW-1185">Reference proteome</keyword>
<comment type="similarity">
    <text evidence="1 4">Belongs to the 2-oxoacid dehydrogenase family.</text>
</comment>
<feature type="region of interest" description="Disordered" evidence="5">
    <location>
        <begin position="144"/>
        <end position="168"/>
    </location>
</feature>
<keyword evidence="2 4" id="KW-0450">Lipoyl</keyword>
<evidence type="ECO:0000256" key="3">
    <source>
        <dbReference type="ARBA" id="ARBA00022946"/>
    </source>
</evidence>
<keyword evidence="4" id="KW-0012">Acyltransferase</keyword>
<dbReference type="InterPro" id="IPR036625">
    <property type="entry name" value="E3-bd_dom_sf"/>
</dbReference>
<dbReference type="SUPFAM" id="SSF51230">
    <property type="entry name" value="Single hybrid motif"/>
    <property type="match status" value="1"/>
</dbReference>
<dbReference type="InterPro" id="IPR045257">
    <property type="entry name" value="E2/Pdx1"/>
</dbReference>
<evidence type="ECO:0000313" key="8">
    <source>
        <dbReference type="EMBL" id="CAH3193006.1"/>
    </source>
</evidence>
<keyword evidence="3" id="KW-0809">Transit peptide</keyword>
<feature type="region of interest" description="Disordered" evidence="5">
    <location>
        <begin position="215"/>
        <end position="266"/>
    </location>
</feature>
<dbReference type="PROSITE" id="PS50968">
    <property type="entry name" value="BIOTINYL_LIPOYL"/>
    <property type="match status" value="1"/>
</dbReference>
<dbReference type="Proteomes" id="UP001159427">
    <property type="component" value="Unassembled WGS sequence"/>
</dbReference>
<dbReference type="Gene3D" id="3.30.559.10">
    <property type="entry name" value="Chloramphenicol acetyltransferase-like domain"/>
    <property type="match status" value="1"/>
</dbReference>
<proteinExistence type="inferred from homology"/>
<dbReference type="SUPFAM" id="SSF47005">
    <property type="entry name" value="Peripheral subunit-binding domain of 2-oxo acid dehydrogenase complex"/>
    <property type="match status" value="1"/>
</dbReference>
<evidence type="ECO:0000256" key="1">
    <source>
        <dbReference type="ARBA" id="ARBA00007317"/>
    </source>
</evidence>
<name>A0ABN8SPM3_9CNID</name>
<dbReference type="Pfam" id="PF00198">
    <property type="entry name" value="2-oxoacid_dh"/>
    <property type="match status" value="1"/>
</dbReference>
<dbReference type="PROSITE" id="PS00189">
    <property type="entry name" value="LIPOYL"/>
    <property type="match status" value="1"/>
</dbReference>
<dbReference type="Pfam" id="PF00364">
    <property type="entry name" value="Biotin_lipoyl"/>
    <property type="match status" value="1"/>
</dbReference>
<feature type="domain" description="Peripheral subunit-binding (PSBD)" evidence="7">
    <location>
        <begin position="171"/>
        <end position="208"/>
    </location>
</feature>
<evidence type="ECO:0000256" key="5">
    <source>
        <dbReference type="SAM" id="MobiDB-lite"/>
    </source>
</evidence>
<sequence length="490" mass="53057">MASRGWSAMVRRLQTTRCIRGTSPLGGGNYSAAKEIGSKVYRRSFMTSLFRHGVPTTQILMPALSPTMEEGTIVKWLKKEGDNVSPGDVLCEIETDKATISMDTEEEGILAKIIVPEGSTNVKINKLIALMVEEGVDYTQVEVPIDTDESDKTEVSSDQSSSTGHSDTTVLISPAVRLLLETYQLNPGLIPATGPKGRLLKGDVLRFVVQGGKPFTKPEEAKIPTQAAPPSEKYVQSALPQPTAPPQKTKPSTQTRNTKLVSPKPSDAVGTTKYIDIPNTSMRSTIAKRLAESKATVPHTYASTNCVMNNLIELRKGLEVKVSINDFVIKAAALALRQVPDMNAIWDGKEAQLLSDVDISVAVATDSGLITPIVKTADNLKVAEISSVLKDLASRAREGKLKLHEFQGGSFTISNLGMFGITEFSAVINPPQACIMAVGGTHPVLTAVEEIQSVMTVTLSCDRRMVDDELAARWLENFKKNIENPSRLLL</sequence>
<evidence type="ECO:0000313" key="9">
    <source>
        <dbReference type="Proteomes" id="UP001159427"/>
    </source>
</evidence>
<evidence type="ECO:0000259" key="7">
    <source>
        <dbReference type="PROSITE" id="PS51826"/>
    </source>
</evidence>
<organism evidence="8 9">
    <name type="scientific">Porites evermanni</name>
    <dbReference type="NCBI Taxonomy" id="104178"/>
    <lineage>
        <taxon>Eukaryota</taxon>
        <taxon>Metazoa</taxon>
        <taxon>Cnidaria</taxon>
        <taxon>Anthozoa</taxon>
        <taxon>Hexacorallia</taxon>
        <taxon>Scleractinia</taxon>
        <taxon>Fungiina</taxon>
        <taxon>Poritidae</taxon>
        <taxon>Porites</taxon>
    </lineage>
</organism>
<comment type="caution">
    <text evidence="8">The sequence shown here is derived from an EMBL/GenBank/DDBJ whole genome shotgun (WGS) entry which is preliminary data.</text>
</comment>
<evidence type="ECO:0000256" key="2">
    <source>
        <dbReference type="ARBA" id="ARBA00022823"/>
    </source>
</evidence>
<evidence type="ECO:0000256" key="4">
    <source>
        <dbReference type="RuleBase" id="RU003423"/>
    </source>
</evidence>
<feature type="compositionally biased region" description="Low complexity" evidence="5">
    <location>
        <begin position="156"/>
        <end position="168"/>
    </location>
</feature>
<dbReference type="SUPFAM" id="SSF52777">
    <property type="entry name" value="CoA-dependent acyltransferases"/>
    <property type="match status" value="1"/>
</dbReference>
<keyword evidence="4" id="KW-0808">Transferase</keyword>
<dbReference type="PROSITE" id="PS51826">
    <property type="entry name" value="PSBD"/>
    <property type="match status" value="1"/>
</dbReference>
<dbReference type="InterPro" id="IPR000089">
    <property type="entry name" value="Biotin_lipoyl"/>
</dbReference>
<dbReference type="EC" id="2.3.1.-" evidence="4"/>
<dbReference type="CDD" id="cd06849">
    <property type="entry name" value="lipoyl_domain"/>
    <property type="match status" value="1"/>
</dbReference>
<reference evidence="8 9" key="1">
    <citation type="submission" date="2022-05" db="EMBL/GenBank/DDBJ databases">
        <authorList>
            <consortium name="Genoscope - CEA"/>
            <person name="William W."/>
        </authorList>
    </citation>
    <scope>NUCLEOTIDE SEQUENCE [LARGE SCALE GENOMIC DNA]</scope>
</reference>
<dbReference type="InterPro" id="IPR004167">
    <property type="entry name" value="PSBD"/>
</dbReference>
<feature type="domain" description="Lipoyl-binding" evidence="6">
    <location>
        <begin position="56"/>
        <end position="132"/>
    </location>
</feature>
<gene>
    <name evidence="8" type="ORF">PEVE_00025007</name>
</gene>
<dbReference type="InterPro" id="IPR001078">
    <property type="entry name" value="2-oxoacid_DH_actylTfrase"/>
</dbReference>
<dbReference type="PANTHER" id="PTHR23151">
    <property type="entry name" value="DIHYDROLIPOAMIDE ACETYL/SUCCINYL-TRANSFERASE-RELATED"/>
    <property type="match status" value="1"/>
</dbReference>
<dbReference type="InterPro" id="IPR011053">
    <property type="entry name" value="Single_hybrid_motif"/>
</dbReference>
<comment type="cofactor">
    <cofactor evidence="4">
        <name>(R)-lipoate</name>
        <dbReference type="ChEBI" id="CHEBI:83088"/>
    </cofactor>
</comment>
<evidence type="ECO:0000259" key="6">
    <source>
        <dbReference type="PROSITE" id="PS50968"/>
    </source>
</evidence>
<dbReference type="EMBL" id="CALNXI010003353">
    <property type="protein sequence ID" value="CAH3193006.1"/>
    <property type="molecule type" value="Genomic_DNA"/>
</dbReference>
<dbReference type="Gene3D" id="4.10.320.10">
    <property type="entry name" value="E3-binding domain"/>
    <property type="match status" value="1"/>
</dbReference>
<protein>
    <recommendedName>
        <fullName evidence="4">Dihydrolipoamide acetyltransferase component of pyruvate dehydrogenase complex</fullName>
        <ecNumber evidence="4">2.3.1.-</ecNumber>
    </recommendedName>
</protein>